<dbReference type="GO" id="GO:0012505">
    <property type="term" value="C:endomembrane system"/>
    <property type="evidence" value="ECO:0007669"/>
    <property type="project" value="TreeGrafter"/>
</dbReference>
<dbReference type="InterPro" id="IPR036400">
    <property type="entry name" value="Cyt_B5-like_heme/steroid_sf"/>
</dbReference>
<reference evidence="3 5" key="1">
    <citation type="journal article" date="2013" name="PLoS ONE">
        <title>Predicting the Proteins of Angomonas deanei, Strigomonas culicis and Their Respective Endosymbionts Reveals New Aspects of the Trypanosomatidae Family.</title>
        <authorList>
            <person name="Motta M.C."/>
            <person name="Martins A.C."/>
            <person name="de Souza S.S."/>
            <person name="Catta-Preta C.M."/>
            <person name="Silva R."/>
            <person name="Klein C.C."/>
            <person name="de Almeida L.G."/>
            <person name="de Lima Cunha O."/>
            <person name="Ciapina L.P."/>
            <person name="Brocchi M."/>
            <person name="Colabardini A.C."/>
            <person name="de Araujo Lima B."/>
            <person name="Machado C.R."/>
            <person name="de Almeida Soares C.M."/>
            <person name="Probst C.M."/>
            <person name="de Menezes C.B."/>
            <person name="Thompson C.E."/>
            <person name="Bartholomeu D.C."/>
            <person name="Gradia D.F."/>
            <person name="Pavoni D.P."/>
            <person name="Grisard E.C."/>
            <person name="Fantinatti-Garboggini F."/>
            <person name="Marchini F.K."/>
            <person name="Rodrigues-Luiz G.F."/>
            <person name="Wagner G."/>
            <person name="Goldman G.H."/>
            <person name="Fietto J.L."/>
            <person name="Elias M.C."/>
            <person name="Goldman M.H."/>
            <person name="Sagot M.F."/>
            <person name="Pereira M."/>
            <person name="Stoco P.H."/>
            <person name="de Mendonca-Neto R.P."/>
            <person name="Teixeira S.M."/>
            <person name="Maciel T.E."/>
            <person name="de Oliveira Mendes T.A."/>
            <person name="Urmenyi T.P."/>
            <person name="de Souza W."/>
            <person name="Schenkman S."/>
            <person name="de Vasconcelos A.T."/>
        </authorList>
    </citation>
    <scope>NUCLEOTIDE SEQUENCE [LARGE SCALE GENOMIC DNA]</scope>
</reference>
<dbReference type="PANTHER" id="PTHR10281">
    <property type="entry name" value="MEMBRANE-ASSOCIATED PROGESTERONE RECEPTOR COMPONENT-RELATED"/>
    <property type="match status" value="1"/>
</dbReference>
<organism evidence="3 5">
    <name type="scientific">Strigomonas culicis</name>
    <dbReference type="NCBI Taxonomy" id="28005"/>
    <lineage>
        <taxon>Eukaryota</taxon>
        <taxon>Discoba</taxon>
        <taxon>Euglenozoa</taxon>
        <taxon>Kinetoplastea</taxon>
        <taxon>Metakinetoplastina</taxon>
        <taxon>Trypanosomatida</taxon>
        <taxon>Trypanosomatidae</taxon>
        <taxon>Strigomonadinae</taxon>
        <taxon>Strigomonas</taxon>
    </lineage>
</organism>
<comment type="similarity">
    <text evidence="1">Belongs to the cytochrome b5 family. MAPR subfamily.</text>
</comment>
<protein>
    <submittedName>
        <fullName evidence="3">Membrane-associated progesterone binding protein 2</fullName>
    </submittedName>
</protein>
<dbReference type="Gene3D" id="3.10.120.10">
    <property type="entry name" value="Cytochrome b5-like heme/steroid binding domain"/>
    <property type="match status" value="1"/>
</dbReference>
<dbReference type="OrthoDB" id="547796at2759"/>
<dbReference type="EMBL" id="ATMH01003791">
    <property type="protein sequence ID" value="EPY30912.1"/>
    <property type="molecule type" value="Genomic_DNA"/>
</dbReference>
<evidence type="ECO:0000259" key="2">
    <source>
        <dbReference type="SMART" id="SM01117"/>
    </source>
</evidence>
<dbReference type="AlphaFoldDB" id="S9VKJ2"/>
<evidence type="ECO:0000313" key="3">
    <source>
        <dbReference type="EMBL" id="EPY23725.1"/>
    </source>
</evidence>
<gene>
    <name evidence="4" type="ORF">STCU_03791</name>
    <name evidence="3" type="ORF">STCU_07515</name>
</gene>
<dbReference type="Proteomes" id="UP000015354">
    <property type="component" value="Unassembled WGS sequence"/>
</dbReference>
<dbReference type="InterPro" id="IPR050577">
    <property type="entry name" value="MAPR/NEUFC/NENF-like"/>
</dbReference>
<feature type="domain" description="Cytochrome b5 heme-binding" evidence="2">
    <location>
        <begin position="4"/>
        <end position="99"/>
    </location>
</feature>
<dbReference type="PANTHER" id="PTHR10281:SF76">
    <property type="entry name" value="CALCUTTA CUP-RELATED"/>
    <property type="match status" value="1"/>
</dbReference>
<dbReference type="Pfam" id="PF00173">
    <property type="entry name" value="Cyt-b5"/>
    <property type="match status" value="1"/>
</dbReference>
<dbReference type="GO" id="GO:0016020">
    <property type="term" value="C:membrane"/>
    <property type="evidence" value="ECO:0007669"/>
    <property type="project" value="TreeGrafter"/>
</dbReference>
<keyword evidence="5" id="KW-1185">Reference proteome</keyword>
<evidence type="ECO:0000313" key="4">
    <source>
        <dbReference type="EMBL" id="EPY30912.1"/>
    </source>
</evidence>
<dbReference type="FunFam" id="3.10.120.10:FF:000003">
    <property type="entry name" value="membrane-associated progesterone receptor component 1"/>
    <property type="match status" value="1"/>
</dbReference>
<comment type="caution">
    <text evidence="3">The sequence shown here is derived from an EMBL/GenBank/DDBJ whole genome shotgun (WGS) entry which is preliminary data.</text>
</comment>
<evidence type="ECO:0000313" key="5">
    <source>
        <dbReference type="Proteomes" id="UP000015354"/>
    </source>
</evidence>
<sequence length="113" mass="12537">MPTFTAEELAQHNGETLPTIYVSLKGKVYDCTSAANFYGPGKGYAAFSGKEVSRCLGKMMLTTEEANSSWANLSETNMKTLDEWVAKYEAKYKVVGEFKPDADFEKRGNAFEP</sequence>
<proteinExistence type="inferred from homology"/>
<name>S9VKJ2_9TRYP</name>
<evidence type="ECO:0000256" key="1">
    <source>
        <dbReference type="ARBA" id="ARBA00038357"/>
    </source>
</evidence>
<dbReference type="InterPro" id="IPR001199">
    <property type="entry name" value="Cyt_B5-like_heme/steroid-bd"/>
</dbReference>
<dbReference type="EMBL" id="ATMH01007515">
    <property type="protein sequence ID" value="EPY23725.1"/>
    <property type="molecule type" value="Genomic_DNA"/>
</dbReference>
<reference evidence="3" key="2">
    <citation type="submission" date="2013-03" db="EMBL/GenBank/DDBJ databases">
        <authorList>
            <person name="Motta M.C.M."/>
            <person name="Martins A.C.A."/>
            <person name="Preta C.M.C.C."/>
            <person name="Silva R."/>
            <person name="de Souza S.S."/>
            <person name="Klein C.C."/>
            <person name="de Almeida L.G.P."/>
            <person name="Cunha O.L."/>
            <person name="Colabardini A.C."/>
            <person name="Lima B.A."/>
            <person name="Machado C.R."/>
            <person name="Soares C.M.A."/>
            <person name="de Menezes C.B.A."/>
            <person name="Bartolomeu D.C."/>
            <person name="Grisard E.C."/>
            <person name="Fantinatti-Garboggini F."/>
            <person name="Rodrigues-Luiz G.F."/>
            <person name="Wagner G."/>
            <person name="Goldman G.H."/>
            <person name="Fietto J.L.R."/>
            <person name="Ciapina L.P."/>
            <person name="Brocchi M."/>
            <person name="Elias M.C."/>
            <person name="Goldman M.H.S."/>
            <person name="Sagot M.-F."/>
            <person name="Pereira M."/>
            <person name="Stoco P.H."/>
            <person name="Teixeira S.M.R."/>
            <person name="de Mendonca-Neto R.P."/>
            <person name="Maciel T.E.F."/>
            <person name="Mendes T.A.O."/>
            <person name="Urmenyi T.P."/>
            <person name="Teixeira M.M.G."/>
            <person name="de Camargo E.F.P."/>
            <person name="de Sousa W."/>
            <person name="Schenkman S."/>
            <person name="de Vasconcelos A.T.R."/>
        </authorList>
    </citation>
    <scope>NUCLEOTIDE SEQUENCE</scope>
</reference>
<accession>S9VKJ2</accession>
<dbReference type="SMART" id="SM01117">
    <property type="entry name" value="Cyt-b5"/>
    <property type="match status" value="1"/>
</dbReference>
<dbReference type="SUPFAM" id="SSF55856">
    <property type="entry name" value="Cytochrome b5-like heme/steroid binding domain"/>
    <property type="match status" value="1"/>
</dbReference>